<feature type="domain" description="DUF1508" evidence="1">
    <location>
        <begin position="63"/>
        <end position="109"/>
    </location>
</feature>
<dbReference type="RefSeq" id="WP_283830667.1">
    <property type="nucleotide sequence ID" value="NZ_JASJEU010000003.1"/>
</dbReference>
<accession>A0ABT7DL87</accession>
<keyword evidence="3" id="KW-1185">Reference proteome</keyword>
<evidence type="ECO:0000259" key="1">
    <source>
        <dbReference type="Pfam" id="PF07411"/>
    </source>
</evidence>
<evidence type="ECO:0000313" key="2">
    <source>
        <dbReference type="EMBL" id="MDJ1649336.1"/>
    </source>
</evidence>
<dbReference type="Gene3D" id="2.30.29.80">
    <property type="match status" value="1"/>
</dbReference>
<sequence length="147" mass="17039">MEQGLFEITQRKENLRYLVVLKDERGEAILTSQYREVKPMCLNEIDWIRRCGPEDSFYERIDVEGAWSYVLHARDAHILGTGPKFVTEEERERGIEAVKRYAPDAPLYDSTPAIDLSTRIPETLRQHARETVELAEAEKACFRHTSA</sequence>
<dbReference type="SUPFAM" id="SSF160113">
    <property type="entry name" value="YegP-like"/>
    <property type="match status" value="2"/>
</dbReference>
<evidence type="ECO:0000313" key="3">
    <source>
        <dbReference type="Proteomes" id="UP001232750"/>
    </source>
</evidence>
<reference evidence="2 3" key="1">
    <citation type="submission" date="2023-05" db="EMBL/GenBank/DDBJ databases">
        <title>Gordonibacter KGMB12511T sp. nov., isolated from faeces of healthy Korean.</title>
        <authorList>
            <person name="Kim H.S."/>
            <person name="Kim J.-S."/>
            <person name="Suh M.K."/>
            <person name="Eom M.K."/>
            <person name="Do H.E."/>
            <person name="Lee J.-S."/>
        </authorList>
    </citation>
    <scope>NUCLEOTIDE SEQUENCE [LARGE SCALE GENOMIC DNA]</scope>
    <source>
        <strain evidence="2 3">KGMB12511</strain>
    </source>
</reference>
<gene>
    <name evidence="2" type="ORF">QNJ86_00830</name>
</gene>
<dbReference type="Pfam" id="PF07411">
    <property type="entry name" value="DUF1508"/>
    <property type="match status" value="1"/>
</dbReference>
<dbReference type="Proteomes" id="UP001232750">
    <property type="component" value="Unassembled WGS sequence"/>
</dbReference>
<dbReference type="InterPro" id="IPR010879">
    <property type="entry name" value="DUF1508"/>
</dbReference>
<comment type="caution">
    <text evidence="2">The sequence shown here is derived from an EMBL/GenBank/DDBJ whole genome shotgun (WGS) entry which is preliminary data.</text>
</comment>
<dbReference type="InterPro" id="IPR051141">
    <property type="entry name" value="UPF0339_domain"/>
</dbReference>
<organism evidence="2 3">
    <name type="scientific">Gordonibacter faecis</name>
    <dbReference type="NCBI Taxonomy" id="3047475"/>
    <lineage>
        <taxon>Bacteria</taxon>
        <taxon>Bacillati</taxon>
        <taxon>Actinomycetota</taxon>
        <taxon>Coriobacteriia</taxon>
        <taxon>Eggerthellales</taxon>
        <taxon>Eggerthellaceae</taxon>
        <taxon>Gordonibacter</taxon>
    </lineage>
</organism>
<proteinExistence type="predicted"/>
<dbReference type="InterPro" id="IPR036913">
    <property type="entry name" value="YegP-like_sf"/>
</dbReference>
<dbReference type="PANTHER" id="PTHR40606">
    <property type="match status" value="1"/>
</dbReference>
<dbReference type="EMBL" id="JASJEU010000003">
    <property type="protein sequence ID" value="MDJ1649336.1"/>
    <property type="molecule type" value="Genomic_DNA"/>
</dbReference>
<name>A0ABT7DL87_9ACTN</name>
<dbReference type="PANTHER" id="PTHR40606:SF1">
    <property type="entry name" value="UPF0339 PROTEIN YEGP"/>
    <property type="match status" value="1"/>
</dbReference>
<protein>
    <submittedName>
        <fullName evidence="2">YegP family protein</fullName>
    </submittedName>
</protein>